<reference evidence="2" key="1">
    <citation type="submission" date="2017-01" db="EMBL/GenBank/DDBJ databases">
        <authorList>
            <person name="Varghese N."/>
            <person name="Submissions S."/>
        </authorList>
    </citation>
    <scope>NUCLEOTIDE SEQUENCE [LARGE SCALE GENOMIC DNA]</scope>
    <source>
        <strain evidence="2">DSM 18017</strain>
    </source>
</reference>
<accession>A0A1N7KF74</accession>
<proteinExistence type="predicted"/>
<dbReference type="EMBL" id="FTOL01000001">
    <property type="protein sequence ID" value="SIS60140.1"/>
    <property type="molecule type" value="Genomic_DNA"/>
</dbReference>
<gene>
    <name evidence="1" type="ORF">SAMN05421786_101426</name>
</gene>
<dbReference type="AlphaFoldDB" id="A0A1N7KF74"/>
<protein>
    <submittedName>
        <fullName evidence="1">Uncharacterized protein</fullName>
    </submittedName>
</protein>
<organism evidence="1 2">
    <name type="scientific">Chryseobacterium ureilyticum</name>
    <dbReference type="NCBI Taxonomy" id="373668"/>
    <lineage>
        <taxon>Bacteria</taxon>
        <taxon>Pseudomonadati</taxon>
        <taxon>Bacteroidota</taxon>
        <taxon>Flavobacteriia</taxon>
        <taxon>Flavobacteriales</taxon>
        <taxon>Weeksellaceae</taxon>
        <taxon>Chryseobacterium group</taxon>
        <taxon>Chryseobacterium</taxon>
    </lineage>
</organism>
<name>A0A1N7KF74_9FLAO</name>
<dbReference type="Proteomes" id="UP000186744">
    <property type="component" value="Unassembled WGS sequence"/>
</dbReference>
<evidence type="ECO:0000313" key="1">
    <source>
        <dbReference type="EMBL" id="SIS60140.1"/>
    </source>
</evidence>
<sequence length="66" mass="7700">MYFVSILIQQSKTLYTTELDALKKLSTKKSPDLSEDINWLYQVQYFKPSDPIKGILIIIIFLCDID</sequence>
<keyword evidence="2" id="KW-1185">Reference proteome</keyword>
<evidence type="ECO:0000313" key="2">
    <source>
        <dbReference type="Proteomes" id="UP000186744"/>
    </source>
</evidence>